<comment type="caution">
    <text evidence="3">The sequence shown here is derived from an EMBL/GenBank/DDBJ whole genome shotgun (WGS) entry which is preliminary data.</text>
</comment>
<reference evidence="4" key="2">
    <citation type="submission" date="2024-04" db="EMBL/GenBank/DDBJ databases">
        <authorList>
            <person name="Chen Y."/>
            <person name="Shah S."/>
            <person name="Dougan E. K."/>
            <person name="Thang M."/>
            <person name="Chan C."/>
        </authorList>
    </citation>
    <scope>NUCLEOTIDE SEQUENCE [LARGE SCALE GENOMIC DNA]</scope>
</reference>
<dbReference type="EMBL" id="CAMXCT020006794">
    <property type="protein sequence ID" value="CAL1173550.1"/>
    <property type="molecule type" value="Genomic_DNA"/>
</dbReference>
<evidence type="ECO:0000256" key="1">
    <source>
        <dbReference type="SAM" id="MobiDB-lite"/>
    </source>
</evidence>
<organism evidence="3">
    <name type="scientific">Cladocopium goreaui</name>
    <dbReference type="NCBI Taxonomy" id="2562237"/>
    <lineage>
        <taxon>Eukaryota</taxon>
        <taxon>Sar</taxon>
        <taxon>Alveolata</taxon>
        <taxon>Dinophyceae</taxon>
        <taxon>Suessiales</taxon>
        <taxon>Symbiodiniaceae</taxon>
        <taxon>Cladocopium</taxon>
    </lineage>
</organism>
<accession>A0A9P1GSF7</accession>
<feature type="compositionally biased region" description="Pro residues" evidence="1">
    <location>
        <begin position="75"/>
        <end position="100"/>
    </location>
</feature>
<evidence type="ECO:0000259" key="2">
    <source>
        <dbReference type="Pfam" id="PF22740"/>
    </source>
</evidence>
<dbReference type="EMBL" id="CAMXCT010006794">
    <property type="protein sequence ID" value="CAI4020175.1"/>
    <property type="molecule type" value="Genomic_DNA"/>
</dbReference>
<protein>
    <submittedName>
        <fullName evidence="5">Phosphatase PSR1</fullName>
    </submittedName>
</protein>
<dbReference type="InterPro" id="IPR053931">
    <property type="entry name" value="RapZ_C"/>
</dbReference>
<evidence type="ECO:0000313" key="6">
    <source>
        <dbReference type="Proteomes" id="UP001152797"/>
    </source>
</evidence>
<proteinExistence type="predicted"/>
<evidence type="ECO:0000313" key="4">
    <source>
        <dbReference type="EMBL" id="CAL1173550.1"/>
    </source>
</evidence>
<feature type="domain" description="RapZ C-terminal" evidence="2">
    <location>
        <begin position="186"/>
        <end position="286"/>
    </location>
</feature>
<gene>
    <name evidence="3" type="ORF">C1SCF055_LOCUS44616</name>
</gene>
<dbReference type="EMBL" id="CAMXCT030006794">
    <property type="protein sequence ID" value="CAL4807487.1"/>
    <property type="molecule type" value="Genomic_DNA"/>
</dbReference>
<evidence type="ECO:0000313" key="5">
    <source>
        <dbReference type="EMBL" id="CAL4807487.1"/>
    </source>
</evidence>
<feature type="compositionally biased region" description="Basic and acidic residues" evidence="1">
    <location>
        <begin position="149"/>
        <end position="168"/>
    </location>
</feature>
<dbReference type="AlphaFoldDB" id="A0A9P1GSF7"/>
<dbReference type="Pfam" id="PF22740">
    <property type="entry name" value="PapZ_C"/>
    <property type="match status" value="1"/>
</dbReference>
<dbReference type="OrthoDB" id="421499at2759"/>
<dbReference type="Proteomes" id="UP001152797">
    <property type="component" value="Unassembled WGS sequence"/>
</dbReference>
<sequence>MPRRCVGLCGSRAGVPLWGACSLLRALESQLVCPGASSPPQEGGPLSPLGGVRVGEWRFMNGGQANHWKRASPAPVAPVPTPPPVPPPLRSPPVRPPPSSAPVKRSRSRSPRGGDGLASPVPPPDDDVIDEADPAEPENEAENGDEVENDHGMEEDPNHKDTDLQMDRREVQVDVLTCGLRDREKCEEEAHFVVDMRSFYDPGCGPLKRHDGRHNEIIRRMVHHHLFTDLVSDLRTQLEEHLEDQSNRSVKFLLFCKSGRHRSVAAGGLLHYILLSEGYSSAELHHVSLGDGCGCDLCSKPSAQRCLACEEGLRKWRSED</sequence>
<feature type="compositionally biased region" description="Acidic residues" evidence="1">
    <location>
        <begin position="124"/>
        <end position="148"/>
    </location>
</feature>
<name>A0A9P1GSF7_9DINO</name>
<evidence type="ECO:0000313" key="3">
    <source>
        <dbReference type="EMBL" id="CAI4020175.1"/>
    </source>
</evidence>
<reference evidence="3" key="1">
    <citation type="submission" date="2022-10" db="EMBL/GenBank/DDBJ databases">
        <authorList>
            <person name="Chen Y."/>
            <person name="Dougan E. K."/>
            <person name="Chan C."/>
            <person name="Rhodes N."/>
            <person name="Thang M."/>
        </authorList>
    </citation>
    <scope>NUCLEOTIDE SEQUENCE</scope>
</reference>
<feature type="region of interest" description="Disordered" evidence="1">
    <location>
        <begin position="66"/>
        <end position="168"/>
    </location>
</feature>
<keyword evidence="6" id="KW-1185">Reference proteome</keyword>